<dbReference type="InterPro" id="IPR000719">
    <property type="entry name" value="Prot_kinase_dom"/>
</dbReference>
<dbReference type="GO" id="GO:0004674">
    <property type="term" value="F:protein serine/threonine kinase activity"/>
    <property type="evidence" value="ECO:0007669"/>
    <property type="project" value="TreeGrafter"/>
</dbReference>
<feature type="region of interest" description="Disordered" evidence="1">
    <location>
        <begin position="326"/>
        <end position="408"/>
    </location>
</feature>
<feature type="domain" description="Protein kinase" evidence="2">
    <location>
        <begin position="610"/>
        <end position="886"/>
    </location>
</feature>
<dbReference type="PROSITE" id="PS00108">
    <property type="entry name" value="PROTEIN_KINASE_ST"/>
    <property type="match status" value="1"/>
</dbReference>
<dbReference type="SUPFAM" id="SSF56112">
    <property type="entry name" value="Protein kinase-like (PK-like)"/>
    <property type="match status" value="1"/>
</dbReference>
<dbReference type="OrthoDB" id="536504at2759"/>
<name>A0A835T9M1_CHLIN</name>
<dbReference type="EMBL" id="JAEHOC010000005">
    <property type="protein sequence ID" value="KAG2441457.1"/>
    <property type="molecule type" value="Genomic_DNA"/>
</dbReference>
<keyword evidence="4" id="KW-1185">Reference proteome</keyword>
<gene>
    <name evidence="3" type="ORF">HXX76_003079</name>
</gene>
<dbReference type="InterPro" id="IPR011009">
    <property type="entry name" value="Kinase-like_dom_sf"/>
</dbReference>
<dbReference type="GO" id="GO:0005524">
    <property type="term" value="F:ATP binding"/>
    <property type="evidence" value="ECO:0007669"/>
    <property type="project" value="InterPro"/>
</dbReference>
<dbReference type="AlphaFoldDB" id="A0A835T9M1"/>
<evidence type="ECO:0000313" key="4">
    <source>
        <dbReference type="Proteomes" id="UP000650467"/>
    </source>
</evidence>
<dbReference type="SMART" id="SM00220">
    <property type="entry name" value="S_TKc"/>
    <property type="match status" value="1"/>
</dbReference>
<feature type="compositionally biased region" description="Low complexity" evidence="1">
    <location>
        <begin position="375"/>
        <end position="393"/>
    </location>
</feature>
<dbReference type="Gene3D" id="1.10.510.10">
    <property type="entry name" value="Transferase(Phosphotransferase) domain 1"/>
    <property type="match status" value="1"/>
</dbReference>
<dbReference type="InterPro" id="IPR008271">
    <property type="entry name" value="Ser/Thr_kinase_AS"/>
</dbReference>
<dbReference type="Proteomes" id="UP000650467">
    <property type="component" value="Unassembled WGS sequence"/>
</dbReference>
<dbReference type="PANTHER" id="PTHR44329:SF214">
    <property type="entry name" value="PROTEIN KINASE DOMAIN-CONTAINING PROTEIN"/>
    <property type="match status" value="1"/>
</dbReference>
<dbReference type="PROSITE" id="PS50011">
    <property type="entry name" value="PROTEIN_KINASE_DOM"/>
    <property type="match status" value="1"/>
</dbReference>
<dbReference type="PANTHER" id="PTHR44329">
    <property type="entry name" value="SERINE/THREONINE-PROTEIN KINASE TNNI3K-RELATED"/>
    <property type="match status" value="1"/>
</dbReference>
<feature type="compositionally biased region" description="Gly residues" evidence="1">
    <location>
        <begin position="339"/>
        <end position="357"/>
    </location>
</feature>
<comment type="caution">
    <text evidence="3">The sequence shown here is derived from an EMBL/GenBank/DDBJ whole genome shotgun (WGS) entry which is preliminary data.</text>
</comment>
<sequence length="906" mass="91962">MLAWRGGSAEVSSDVTVPVANGPEFVAALLNSSVSTIEVAALDVAIQDSLFPGAGAGAGGDGTPVPPLLLSRSVAVVGAAGLPDLPILRLLATRALKLGRNVSLTFENVSLVTPQIDNLAWAPHLHILQPSDPGSGAVVALRGAVFFGESCAPTQPRSASLDALLALAAGARRSGLLPPDAPAEVDVAVNQRVPGCDNSSSSLARPTAPILQRCWPAGVDLFRYLGLPAQQLDESGAPQPQHYDFYLRRTYGICLRPLPSATAAPVVALGLAAPPPAAGSGGGGNADSGGGSSGSSTVGIIVGCVVGGCVALALLAAGAWAMHRRRQRSQQHHLSPSPGAGGSSAGGGGKRSSGGGKPAAAVAVRMDPGLDPERGVAAPPAACGGAGQQPPKGLAGREPHPGQGQGLELARLKGPDVPVLGSSPFRPDLNTNLVYVAAVASVAGRVAAPAATGGSDRPFTGAAREAADAGVRTAEEEAAAAAAGACWAAQQHVWVAAADLAVSSAAAAASGGQDGGARPSLCSDGAASWEECGQAGARCRPGQSQPPQEQQVQQDQQSSQEQQFQPPPPPLQELTSIPSITHVVTRGEIEPQHLAAGGGAGAGAGGDVLTLLPVVRGRGAFGRVVEGIYRGERVAVKMLLGPGDGGVSHDSAALMDAFRQEVEVLGRCSHPNVVKLLAACLDPRQPCLVMELCDTSLEALVFKRGSPGAGPAPAPAQMPLATVLTIAVDICNALSYLHPTIIHRDLKPANVLINGAGSGAPVAKLTDFGLARFRAMTQATQDPEAGTVAFMAPECFDIDNSIITHRADLYSLGVLLWVLVTGEQPWGGLPAMAVAYMVCAQGARLPLSGLSDDRCPRKLRRLLVDLWDADPLRRPAAAEVGKELLLLQDQLLREGRGTTGEAGGSA</sequence>
<proteinExistence type="predicted"/>
<evidence type="ECO:0000256" key="1">
    <source>
        <dbReference type="SAM" id="MobiDB-lite"/>
    </source>
</evidence>
<organism evidence="3 4">
    <name type="scientific">Chlamydomonas incerta</name>
    <dbReference type="NCBI Taxonomy" id="51695"/>
    <lineage>
        <taxon>Eukaryota</taxon>
        <taxon>Viridiplantae</taxon>
        <taxon>Chlorophyta</taxon>
        <taxon>core chlorophytes</taxon>
        <taxon>Chlorophyceae</taxon>
        <taxon>CS clade</taxon>
        <taxon>Chlamydomonadales</taxon>
        <taxon>Chlamydomonadaceae</taxon>
        <taxon>Chlamydomonas</taxon>
    </lineage>
</organism>
<feature type="region of interest" description="Disordered" evidence="1">
    <location>
        <begin position="536"/>
        <end position="575"/>
    </location>
</feature>
<evidence type="ECO:0000313" key="3">
    <source>
        <dbReference type="EMBL" id="KAG2441457.1"/>
    </source>
</evidence>
<accession>A0A835T9M1</accession>
<dbReference type="Gene3D" id="3.30.200.20">
    <property type="entry name" value="Phosphorylase Kinase, domain 1"/>
    <property type="match status" value="1"/>
</dbReference>
<feature type="compositionally biased region" description="Low complexity" evidence="1">
    <location>
        <begin position="541"/>
        <end position="564"/>
    </location>
</feature>
<dbReference type="InterPro" id="IPR001245">
    <property type="entry name" value="Ser-Thr/Tyr_kinase_cat_dom"/>
</dbReference>
<dbReference type="InterPro" id="IPR051681">
    <property type="entry name" value="Ser/Thr_Kinases-Pseudokinases"/>
</dbReference>
<evidence type="ECO:0000259" key="2">
    <source>
        <dbReference type="PROSITE" id="PS50011"/>
    </source>
</evidence>
<protein>
    <recommendedName>
        <fullName evidence="2">Protein kinase domain-containing protein</fullName>
    </recommendedName>
</protein>
<reference evidence="3" key="1">
    <citation type="journal article" date="2020" name="bioRxiv">
        <title>Comparative genomics of Chlamydomonas.</title>
        <authorList>
            <person name="Craig R.J."/>
            <person name="Hasan A.R."/>
            <person name="Ness R.W."/>
            <person name="Keightley P.D."/>
        </authorList>
    </citation>
    <scope>NUCLEOTIDE SEQUENCE</scope>
    <source>
        <strain evidence="3">SAG 7.73</strain>
    </source>
</reference>
<dbReference type="Pfam" id="PF07714">
    <property type="entry name" value="PK_Tyr_Ser-Thr"/>
    <property type="match status" value="1"/>
</dbReference>